<dbReference type="PROSITE" id="PS50929">
    <property type="entry name" value="ABC_TM1F"/>
    <property type="match status" value="1"/>
</dbReference>
<evidence type="ECO:0000256" key="7">
    <source>
        <dbReference type="ARBA" id="ARBA00023136"/>
    </source>
</evidence>
<dbReference type="OMA" id="HANIGQQ"/>
<evidence type="ECO:0000313" key="11">
    <source>
        <dbReference type="EMBL" id="CAE8636722.1"/>
    </source>
</evidence>
<keyword evidence="5" id="KW-0067">ATP-binding</keyword>
<keyword evidence="12" id="KW-1185">Reference proteome</keyword>
<evidence type="ECO:0000256" key="4">
    <source>
        <dbReference type="ARBA" id="ARBA00022741"/>
    </source>
</evidence>
<evidence type="ECO:0000259" key="10">
    <source>
        <dbReference type="PROSITE" id="PS50929"/>
    </source>
</evidence>
<dbReference type="GO" id="GO:0140359">
    <property type="term" value="F:ABC-type transporter activity"/>
    <property type="evidence" value="ECO:0007669"/>
    <property type="project" value="InterPro"/>
</dbReference>
<dbReference type="InterPro" id="IPR011527">
    <property type="entry name" value="ABC1_TM_dom"/>
</dbReference>
<dbReference type="Proteomes" id="UP000654075">
    <property type="component" value="Unassembled WGS sequence"/>
</dbReference>
<evidence type="ECO:0000313" key="12">
    <source>
        <dbReference type="Proteomes" id="UP000654075"/>
    </source>
</evidence>
<dbReference type="PANTHER" id="PTHR11384">
    <property type="entry name" value="ATP-BINDING CASSETTE, SUB-FAMILY D MEMBER"/>
    <property type="match status" value="1"/>
</dbReference>
<evidence type="ECO:0000256" key="5">
    <source>
        <dbReference type="ARBA" id="ARBA00022840"/>
    </source>
</evidence>
<evidence type="ECO:0000256" key="3">
    <source>
        <dbReference type="ARBA" id="ARBA00022692"/>
    </source>
</evidence>
<dbReference type="PROSITE" id="PS50893">
    <property type="entry name" value="ABC_TRANSPORTER_2"/>
    <property type="match status" value="1"/>
</dbReference>
<keyword evidence="4" id="KW-0547">Nucleotide-binding</keyword>
<comment type="caution">
    <text evidence="11">The sequence shown here is derived from an EMBL/GenBank/DDBJ whole genome shotgun (WGS) entry which is preliminary data.</text>
</comment>
<dbReference type="OrthoDB" id="422637at2759"/>
<feature type="transmembrane region" description="Helical" evidence="8">
    <location>
        <begin position="336"/>
        <end position="357"/>
    </location>
</feature>
<dbReference type="CDD" id="cd03223">
    <property type="entry name" value="ABCD_peroxisomal_ALDP"/>
    <property type="match status" value="1"/>
</dbReference>
<evidence type="ECO:0000256" key="1">
    <source>
        <dbReference type="ARBA" id="ARBA00008575"/>
    </source>
</evidence>
<keyword evidence="3 8" id="KW-0812">Transmembrane</keyword>
<feature type="domain" description="ABC transmembrane type-1" evidence="10">
    <location>
        <begin position="215"/>
        <end position="504"/>
    </location>
</feature>
<dbReference type="EMBL" id="CAJNNV010031538">
    <property type="protein sequence ID" value="CAE8636722.1"/>
    <property type="molecule type" value="Genomic_DNA"/>
</dbReference>
<organism evidence="11 12">
    <name type="scientific">Polarella glacialis</name>
    <name type="common">Dinoflagellate</name>
    <dbReference type="NCBI Taxonomy" id="89957"/>
    <lineage>
        <taxon>Eukaryota</taxon>
        <taxon>Sar</taxon>
        <taxon>Alveolata</taxon>
        <taxon>Dinophyceae</taxon>
        <taxon>Suessiales</taxon>
        <taxon>Suessiaceae</taxon>
        <taxon>Polarella</taxon>
    </lineage>
</organism>
<dbReference type="InterPro" id="IPR027417">
    <property type="entry name" value="P-loop_NTPase"/>
</dbReference>
<feature type="transmembrane region" description="Helical" evidence="8">
    <location>
        <begin position="826"/>
        <end position="848"/>
    </location>
</feature>
<dbReference type="AlphaFoldDB" id="A0A813HGI4"/>
<keyword evidence="6 8" id="KW-1133">Transmembrane helix</keyword>
<dbReference type="Gene3D" id="3.40.50.300">
    <property type="entry name" value="P-loop containing nucleotide triphosphate hydrolases"/>
    <property type="match status" value="1"/>
</dbReference>
<dbReference type="SMART" id="SM00382">
    <property type="entry name" value="AAA"/>
    <property type="match status" value="1"/>
</dbReference>
<dbReference type="InterPro" id="IPR036640">
    <property type="entry name" value="ABC1_TM_sf"/>
</dbReference>
<evidence type="ECO:0000256" key="2">
    <source>
        <dbReference type="ARBA" id="ARBA00022448"/>
    </source>
</evidence>
<name>A0A813HGI4_POLGL</name>
<dbReference type="GO" id="GO:0016020">
    <property type="term" value="C:membrane"/>
    <property type="evidence" value="ECO:0007669"/>
    <property type="project" value="InterPro"/>
</dbReference>
<dbReference type="InterPro" id="IPR003593">
    <property type="entry name" value="AAA+_ATPase"/>
</dbReference>
<dbReference type="InterPro" id="IPR003439">
    <property type="entry name" value="ABC_transporter-like_ATP-bd"/>
</dbReference>
<comment type="similarity">
    <text evidence="1">Belongs to the ABC transporter superfamily. ABCD family. Peroxisomal fatty acyl CoA transporter (TC 3.A.1.203) subfamily.</text>
</comment>
<proteinExistence type="inferred from homology"/>
<dbReference type="SUPFAM" id="SSF52540">
    <property type="entry name" value="P-loop containing nucleoside triphosphate hydrolases"/>
    <property type="match status" value="1"/>
</dbReference>
<dbReference type="Gene3D" id="1.20.1560.10">
    <property type="entry name" value="ABC transporter type 1, transmembrane domain"/>
    <property type="match status" value="1"/>
</dbReference>
<feature type="transmembrane region" description="Helical" evidence="8">
    <location>
        <begin position="130"/>
        <end position="149"/>
    </location>
</feature>
<keyword evidence="2" id="KW-0813">Transport</keyword>
<dbReference type="SUPFAM" id="SSF90123">
    <property type="entry name" value="ABC transporter transmembrane region"/>
    <property type="match status" value="1"/>
</dbReference>
<dbReference type="Pfam" id="PF00005">
    <property type="entry name" value="ABC_tran"/>
    <property type="match status" value="1"/>
</dbReference>
<feature type="transmembrane region" description="Helical" evidence="8">
    <location>
        <begin position="169"/>
        <end position="198"/>
    </location>
</feature>
<feature type="transmembrane region" description="Helical" evidence="8">
    <location>
        <begin position="253"/>
        <end position="272"/>
    </location>
</feature>
<dbReference type="GO" id="GO:0016887">
    <property type="term" value="F:ATP hydrolysis activity"/>
    <property type="evidence" value="ECO:0007669"/>
    <property type="project" value="InterPro"/>
</dbReference>
<dbReference type="PANTHER" id="PTHR11384:SF59">
    <property type="entry name" value="LYSOSOMAL COBALAMIN TRANSPORTER ABCD4"/>
    <property type="match status" value="1"/>
</dbReference>
<feature type="transmembrane region" description="Helical" evidence="8">
    <location>
        <begin position="363"/>
        <end position="384"/>
    </location>
</feature>
<keyword evidence="7 8" id="KW-0472">Membrane</keyword>
<evidence type="ECO:0000256" key="6">
    <source>
        <dbReference type="ARBA" id="ARBA00022989"/>
    </source>
</evidence>
<dbReference type="Pfam" id="PF06472">
    <property type="entry name" value="ABC_membrane_2"/>
    <property type="match status" value="1"/>
</dbReference>
<feature type="transmembrane region" description="Helical" evidence="8">
    <location>
        <begin position="210"/>
        <end position="233"/>
    </location>
</feature>
<sequence>MARALAFTPAIAWLPQSQLQYRYPSGVGSSSGSSSGSGSYAKSDWHQHAPARISIAVLCAAGASLRGRALPRPAQRRGLGLGGVGAEASEGEAPSVLTGFLRVAQPYFIPTSNSTGEPGEDLEDGGGNKWLGLVLALTTGVVSGTYWLALGAGSLAKVLVPGLLPPDVAGAIAALSSSQVFPELAGVGLIASLAVFWNSRAELQGRERQWCLLGLLLFLLFLVTGLNVGLSYVFRTIDNVLVSKDAAAFYTQLWTFGGTLVFAVPIIGSYRYTRLMLARDWRSFLTCFFLERYMSRRAYYELDSNAVAVAGSEGIDNPDQRMTEDIDSFTRETLGYLLDVLDSILNLISFATILWVTSKSLTVSLVVYALIGTAIAFLAGGKLIELNGAQLKREADLRYSLVHLRDNAEAIAFYGGEQRELRGVGQRLGGLLENISELIDWTTGLGIYQQAFFYLARLVPYLVIGGLYLSGEVDFGTLGQGTFAFSMVLESVTLIVSRIQDISRFSAGINRLSSFLEALKLPGQDDLSIPRISTALLSDGCLELQGVTVETPDGKRPLVENLDLKLGVDGSPKRLLVVGPSGVGKSSVLRAIAGLWTRGHGRVARPPSGSAMFLPQRPYMPLGDLRTQLLYPGDPGGASGEDSSEPLSDWQALASRWKVADADSTSAVPQASSDPSDEELHQALQSLGLGSLPERFEGGLDAVGDWSRTLSLGEQQRLAAARCLVRRPLLAVLDEATSALPVADEERLYEQLKSLGVSCLSVGHRMSLLKYHDAVLELQGGGKWRLLSPEAGSCRSCCCFCFKKNKILGFFFFFCSRCCRSCRLVFLYWLLFCVLLLLVIVVVVPIGYCCFC</sequence>
<dbReference type="GO" id="GO:0005524">
    <property type="term" value="F:ATP binding"/>
    <property type="evidence" value="ECO:0007669"/>
    <property type="project" value="UniProtKB-KW"/>
</dbReference>
<feature type="domain" description="ABC transporter" evidence="9">
    <location>
        <begin position="527"/>
        <end position="805"/>
    </location>
</feature>
<protein>
    <submittedName>
        <fullName evidence="11">Uncharacterized protein</fullName>
    </submittedName>
</protein>
<dbReference type="InterPro" id="IPR050835">
    <property type="entry name" value="ABC_transporter_sub-D"/>
</dbReference>
<evidence type="ECO:0000259" key="9">
    <source>
        <dbReference type="PROSITE" id="PS50893"/>
    </source>
</evidence>
<gene>
    <name evidence="11" type="ORF">PGLA1383_LOCUS52128</name>
</gene>
<reference evidence="11" key="1">
    <citation type="submission" date="2021-02" db="EMBL/GenBank/DDBJ databases">
        <authorList>
            <person name="Dougan E. K."/>
            <person name="Rhodes N."/>
            <person name="Thang M."/>
            <person name="Chan C."/>
        </authorList>
    </citation>
    <scope>NUCLEOTIDE SEQUENCE</scope>
</reference>
<evidence type="ECO:0000256" key="8">
    <source>
        <dbReference type="SAM" id="Phobius"/>
    </source>
</evidence>
<accession>A0A813HGI4</accession>